<comment type="caution">
    <text evidence="2">The sequence shown here is derived from an EMBL/GenBank/DDBJ whole genome shotgun (WGS) entry which is preliminary data.</text>
</comment>
<protein>
    <submittedName>
        <fullName evidence="2">Ribosomal protein S21</fullName>
    </submittedName>
</protein>
<dbReference type="AlphaFoldDB" id="A0AAW2ZFG0"/>
<evidence type="ECO:0000256" key="1">
    <source>
        <dbReference type="SAM" id="SignalP"/>
    </source>
</evidence>
<keyword evidence="3" id="KW-1185">Reference proteome</keyword>
<organism evidence="2 3">
    <name type="scientific">Acrasis kona</name>
    <dbReference type="NCBI Taxonomy" id="1008807"/>
    <lineage>
        <taxon>Eukaryota</taxon>
        <taxon>Discoba</taxon>
        <taxon>Heterolobosea</taxon>
        <taxon>Tetramitia</taxon>
        <taxon>Eutetramitia</taxon>
        <taxon>Acrasidae</taxon>
        <taxon>Acrasis</taxon>
    </lineage>
</organism>
<gene>
    <name evidence="2" type="ORF">AKO1_008952</name>
</gene>
<keyword evidence="2" id="KW-0689">Ribosomal protein</keyword>
<keyword evidence="1" id="KW-0732">Signal</keyword>
<evidence type="ECO:0000313" key="3">
    <source>
        <dbReference type="Proteomes" id="UP001431209"/>
    </source>
</evidence>
<name>A0AAW2ZFG0_9EUKA</name>
<dbReference type="GO" id="GO:0005840">
    <property type="term" value="C:ribosome"/>
    <property type="evidence" value="ECO:0007669"/>
    <property type="project" value="UniProtKB-KW"/>
</dbReference>
<dbReference type="Proteomes" id="UP001431209">
    <property type="component" value="Unassembled WGS sequence"/>
</dbReference>
<feature type="signal peptide" evidence="1">
    <location>
        <begin position="1"/>
        <end position="22"/>
    </location>
</feature>
<sequence>MLMSQVLLLTAVVFCLTSFAYSDGCGRNGLPKPPLLPTEEAAWGGKNTFKWRSEAVVANAASKYLNLFWMLSSDINDVFLSMPVQMLSGGDRPYCDGQTTASTWFAQWPYNEPPIVGALVHYQIIKENNHMPSVAFVFNQHLNFSGEFTVDYILNGTRVSHNFQAYKTPEGWSKFVWDPAPLELEFAEYPIKDTTLLVKLKGYKDWFPIRFYMPVHTVEMIKDSLPKSQQRYADGRDLFDREDVRYKPNESKESSFRQLIKKHQAGTLYKNSKIKRTEVHSKFSAGRRSRKTSVGTSWNILSESPNEALISSAYNCLEGRDIELEKELGVASGSGWHRVGDRSISLLNDLEPKPILIGVGSSNPFPWPLLGSGDFAFGLSDTVCVRWLMPGEALLLGRGDSWTDGKHTVDQSNFRWYTNPFDFDFCVEQWVHKCSLTEGFMIQSSCDAQEGSTQYCKM</sequence>
<dbReference type="EMBL" id="JAOPGA020001408">
    <property type="protein sequence ID" value="KAL0488098.1"/>
    <property type="molecule type" value="Genomic_DNA"/>
</dbReference>
<reference evidence="2 3" key="1">
    <citation type="submission" date="2024-03" db="EMBL/GenBank/DDBJ databases">
        <title>The Acrasis kona genome and developmental transcriptomes reveal deep origins of eukaryotic multicellular pathways.</title>
        <authorList>
            <person name="Sheikh S."/>
            <person name="Fu C.-J."/>
            <person name="Brown M.W."/>
            <person name="Baldauf S.L."/>
        </authorList>
    </citation>
    <scope>NUCLEOTIDE SEQUENCE [LARGE SCALE GENOMIC DNA]</scope>
    <source>
        <strain evidence="2 3">ATCC MYA-3509</strain>
    </source>
</reference>
<keyword evidence="2" id="KW-0687">Ribonucleoprotein</keyword>
<proteinExistence type="predicted"/>
<evidence type="ECO:0000313" key="2">
    <source>
        <dbReference type="EMBL" id="KAL0488098.1"/>
    </source>
</evidence>
<accession>A0AAW2ZFG0</accession>
<feature type="chain" id="PRO_5043587663" evidence="1">
    <location>
        <begin position="23"/>
        <end position="458"/>
    </location>
</feature>